<feature type="domain" description="STAS" evidence="1">
    <location>
        <begin position="23"/>
        <end position="103"/>
    </location>
</feature>
<evidence type="ECO:0000259" key="1">
    <source>
        <dbReference type="Pfam" id="PF01740"/>
    </source>
</evidence>
<organism evidence="2 3">
    <name type="scientific">Mycobacterium pinniadriaticum</name>
    <dbReference type="NCBI Taxonomy" id="2994102"/>
    <lineage>
        <taxon>Bacteria</taxon>
        <taxon>Bacillati</taxon>
        <taxon>Actinomycetota</taxon>
        <taxon>Actinomycetes</taxon>
        <taxon>Mycobacteriales</taxon>
        <taxon>Mycobacteriaceae</taxon>
        <taxon>Mycobacterium</taxon>
    </lineage>
</organism>
<dbReference type="EMBL" id="JAPJDO010000003">
    <property type="protein sequence ID" value="MCX2935950.1"/>
    <property type="molecule type" value="Genomic_DNA"/>
</dbReference>
<gene>
    <name evidence="2" type="ORF">ORI27_04520</name>
</gene>
<dbReference type="InterPro" id="IPR036513">
    <property type="entry name" value="STAS_dom_sf"/>
</dbReference>
<accession>A0ABT3SAK1</accession>
<proteinExistence type="predicted"/>
<comment type="caution">
    <text evidence="2">The sequence shown here is derived from an EMBL/GenBank/DDBJ whole genome shotgun (WGS) entry which is preliminary data.</text>
</comment>
<dbReference type="Proteomes" id="UP001300745">
    <property type="component" value="Unassembled WGS sequence"/>
</dbReference>
<evidence type="ECO:0000313" key="3">
    <source>
        <dbReference type="Proteomes" id="UP001300745"/>
    </source>
</evidence>
<reference evidence="2 3" key="1">
    <citation type="submission" date="2022-11" db="EMBL/GenBank/DDBJ databases">
        <title>Mycobacterium sp. nov.</title>
        <authorList>
            <person name="Papic B."/>
            <person name="Spicic S."/>
            <person name="Duvnjak S."/>
        </authorList>
    </citation>
    <scope>NUCLEOTIDE SEQUENCE [LARGE SCALE GENOMIC DNA]</scope>
    <source>
        <strain evidence="2 3">CVI_P4</strain>
    </source>
</reference>
<protein>
    <submittedName>
        <fullName evidence="2">Anti-anti-sigma factor</fullName>
    </submittedName>
</protein>
<evidence type="ECO:0000313" key="2">
    <source>
        <dbReference type="EMBL" id="MCX2935950.1"/>
    </source>
</evidence>
<dbReference type="Pfam" id="PF01740">
    <property type="entry name" value="STAS"/>
    <property type="match status" value="1"/>
</dbReference>
<dbReference type="Gene3D" id="3.30.750.24">
    <property type="entry name" value="STAS domain"/>
    <property type="match status" value="1"/>
</dbReference>
<keyword evidence="3" id="KW-1185">Reference proteome</keyword>
<sequence length="143" mass="15605">MTSFTSRYGNPAVDYQGAHIRAHSRHMATVVAVSGRIDSANVDDVTGYAKRLILADMPFVLDLSGVSSFTPQSIRLLCDIDDICASVGVEWAVVASDAVNRRLRRDSDVVFPVVGSVAEAEHEFDDAILNRRRMLLPLLSKSA</sequence>
<dbReference type="InterPro" id="IPR002645">
    <property type="entry name" value="STAS_dom"/>
</dbReference>
<name>A0ABT3SAK1_9MYCO</name>
<dbReference type="SUPFAM" id="SSF52091">
    <property type="entry name" value="SpoIIaa-like"/>
    <property type="match status" value="1"/>
</dbReference>